<organism evidence="3">
    <name type="scientific">Perkinsus marinus (strain ATCC 50983 / TXsc)</name>
    <dbReference type="NCBI Taxonomy" id="423536"/>
    <lineage>
        <taxon>Eukaryota</taxon>
        <taxon>Sar</taxon>
        <taxon>Alveolata</taxon>
        <taxon>Perkinsozoa</taxon>
        <taxon>Perkinsea</taxon>
        <taxon>Perkinsida</taxon>
        <taxon>Perkinsidae</taxon>
        <taxon>Perkinsus</taxon>
    </lineage>
</organism>
<feature type="region of interest" description="Disordered" evidence="1">
    <location>
        <begin position="80"/>
        <end position="129"/>
    </location>
</feature>
<feature type="compositionally biased region" description="Polar residues" evidence="1">
    <location>
        <begin position="92"/>
        <end position="103"/>
    </location>
</feature>
<evidence type="ECO:0000313" key="3">
    <source>
        <dbReference type="Proteomes" id="UP000007800"/>
    </source>
</evidence>
<protein>
    <submittedName>
        <fullName evidence="2">Uncharacterized protein</fullName>
    </submittedName>
</protein>
<keyword evidence="3" id="KW-1185">Reference proteome</keyword>
<sequence length="129" mass="14646">MAVLKQQLGTYRRKRTNALNAIKDLRQRMADEELGNDEGNAETLQSLSHQWQNMNLAVKSLEDLEEHYEHLFVLGTKIERPSRLRPPEVPSEQAQKTSCNASPSIWGGQPVRDSRLRGSYGSADTSYTF</sequence>
<evidence type="ECO:0000256" key="1">
    <source>
        <dbReference type="SAM" id="MobiDB-lite"/>
    </source>
</evidence>
<dbReference type="AlphaFoldDB" id="C5LEC6"/>
<reference evidence="2 3" key="1">
    <citation type="submission" date="2008-07" db="EMBL/GenBank/DDBJ databases">
        <authorList>
            <person name="El-Sayed N."/>
            <person name="Caler E."/>
            <person name="Inman J."/>
            <person name="Amedeo P."/>
            <person name="Hass B."/>
            <person name="Wortman J."/>
        </authorList>
    </citation>
    <scope>NUCLEOTIDE SEQUENCE [LARGE SCALE GENOMIC DNA]</scope>
    <source>
        <strain evidence="3">ATCC 50983 / TXsc</strain>
    </source>
</reference>
<dbReference type="GeneID" id="9050412"/>
<dbReference type="OrthoDB" id="10504682at2759"/>
<dbReference type="InParanoid" id="C5LEC6"/>
<gene>
    <name evidence="2" type="ORF">Pmar_PMAR010460</name>
</gene>
<dbReference type="RefSeq" id="XP_002773092.1">
    <property type="nucleotide sequence ID" value="XM_002773046.1"/>
</dbReference>
<evidence type="ECO:0000313" key="2">
    <source>
        <dbReference type="EMBL" id="EER04908.1"/>
    </source>
</evidence>
<dbReference type="EMBL" id="GG681224">
    <property type="protein sequence ID" value="EER04908.1"/>
    <property type="molecule type" value="Genomic_DNA"/>
</dbReference>
<proteinExistence type="predicted"/>
<dbReference type="Proteomes" id="UP000007800">
    <property type="component" value="Unassembled WGS sequence"/>
</dbReference>
<accession>C5LEC6</accession>
<name>C5LEC6_PERM5</name>